<comment type="catalytic activity">
    <reaction evidence="11">
        <text>GTP + H2O = GDP + phosphate + H(+)</text>
        <dbReference type="Rhea" id="RHEA:19669"/>
        <dbReference type="ChEBI" id="CHEBI:15377"/>
        <dbReference type="ChEBI" id="CHEBI:15378"/>
        <dbReference type="ChEBI" id="CHEBI:37565"/>
        <dbReference type="ChEBI" id="CHEBI:43474"/>
        <dbReference type="ChEBI" id="CHEBI:58189"/>
        <dbReference type="EC" id="3.6.5.4"/>
    </reaction>
    <physiologicalReaction direction="left-to-right" evidence="11">
        <dbReference type="Rhea" id="RHEA:19670"/>
    </physiologicalReaction>
</comment>
<dbReference type="SMART" id="SM00382">
    <property type="entry name" value="AAA"/>
    <property type="match status" value="1"/>
</dbReference>
<keyword evidence="14" id="KW-1185">Reference proteome</keyword>
<dbReference type="InterPro" id="IPR013822">
    <property type="entry name" value="Signal_recog_particl_SRP54_hlx"/>
</dbReference>
<dbReference type="InterPro" id="IPR036891">
    <property type="entry name" value="Signal_recog_part_SRP54_M_sf"/>
</dbReference>
<dbReference type="GO" id="GO:0003924">
    <property type="term" value="F:GTPase activity"/>
    <property type="evidence" value="ECO:0007669"/>
    <property type="project" value="InterPro"/>
</dbReference>
<dbReference type="InterPro" id="IPR036225">
    <property type="entry name" value="SRP/SRP_N"/>
</dbReference>
<keyword evidence="8" id="KW-0733">Signal recognition particle</keyword>
<dbReference type="SUPFAM" id="SSF47364">
    <property type="entry name" value="Domain of the SRP/SRP receptor G-proteins"/>
    <property type="match status" value="1"/>
</dbReference>
<dbReference type="PROSITE" id="PS00300">
    <property type="entry name" value="SRP54"/>
    <property type="match status" value="1"/>
</dbReference>
<dbReference type="Pfam" id="PF00448">
    <property type="entry name" value="SRP54"/>
    <property type="match status" value="1"/>
</dbReference>
<dbReference type="InterPro" id="IPR022941">
    <property type="entry name" value="SRP54"/>
</dbReference>
<evidence type="ECO:0000256" key="6">
    <source>
        <dbReference type="ARBA" id="ARBA00022884"/>
    </source>
</evidence>
<sequence>MPGEEAVSKHPTSCPRGQACPRRENLTILCVGKEIAAALLHADVNVRYVSELRSNVKKRVLLESDASGVNKRKLIQKAVVEELVRLVSTDKKPYKLEQLGLTSADWWQKGKVNIIMFVGLQGSGKTTTCTKYAHYYNRKGWKTALVCADTFRAGAFDQLKQNASKVRIPFYGDYNETDPVRIAEEGVELFKKEKYDLIIVDTSGRHKQEQALFDEMKQVAEVVQPNDTIFIMDSHIGQACYDQARAFREVVDIGSVIITKLDGHAKGGGALSAVSATNSPIIFLGTGEHFDEFQPFDAQSFVSRLLGMGDLKGLFQTITEAMPLDKQPELLNKISKGRFSLRDLYEQFQNLQKMGPMSQIMQMIPGMSNLMPAGAEKEGVKRIKRFMAGAFRQTSIQRPTCKAVPPLCCQHEQSEQRSLWTACAGPQSVIAHGPLPRVVPKMSRSRVSGCYEGQ</sequence>
<organism evidence="13 14">
    <name type="scientific">Symbiodinium natans</name>
    <dbReference type="NCBI Taxonomy" id="878477"/>
    <lineage>
        <taxon>Eukaryota</taxon>
        <taxon>Sar</taxon>
        <taxon>Alveolata</taxon>
        <taxon>Dinophyceae</taxon>
        <taxon>Suessiales</taxon>
        <taxon>Symbiodiniaceae</taxon>
        <taxon>Symbiodinium</taxon>
    </lineage>
</organism>
<evidence type="ECO:0000256" key="8">
    <source>
        <dbReference type="ARBA" id="ARBA00023135"/>
    </source>
</evidence>
<evidence type="ECO:0000256" key="2">
    <source>
        <dbReference type="ARBA" id="ARBA00005450"/>
    </source>
</evidence>
<comment type="similarity">
    <text evidence="2">Belongs to the GTP-binding SRP family. SRP54 subfamily.</text>
</comment>
<dbReference type="SUPFAM" id="SSF47446">
    <property type="entry name" value="Signal peptide-binding domain"/>
    <property type="match status" value="1"/>
</dbReference>
<dbReference type="Gene3D" id="1.10.260.30">
    <property type="entry name" value="Signal recognition particle, SRP54 subunit, M-domain"/>
    <property type="match status" value="1"/>
</dbReference>
<dbReference type="GO" id="GO:0005829">
    <property type="term" value="C:cytosol"/>
    <property type="evidence" value="ECO:0007669"/>
    <property type="project" value="TreeGrafter"/>
</dbReference>
<dbReference type="InterPro" id="IPR003593">
    <property type="entry name" value="AAA+_ATPase"/>
</dbReference>
<dbReference type="GO" id="GO:0005525">
    <property type="term" value="F:GTP binding"/>
    <property type="evidence" value="ECO:0007669"/>
    <property type="project" value="UniProtKB-KW"/>
</dbReference>
<evidence type="ECO:0000313" key="13">
    <source>
        <dbReference type="EMBL" id="CAE7486029.1"/>
    </source>
</evidence>
<keyword evidence="9" id="KW-0687">Ribonucleoprotein</keyword>
<dbReference type="Pfam" id="PF02881">
    <property type="entry name" value="SRP54_N"/>
    <property type="match status" value="1"/>
</dbReference>
<dbReference type="GO" id="GO:0008312">
    <property type="term" value="F:7S RNA binding"/>
    <property type="evidence" value="ECO:0007669"/>
    <property type="project" value="InterPro"/>
</dbReference>
<dbReference type="Pfam" id="PF02978">
    <property type="entry name" value="SRP_SPB"/>
    <property type="match status" value="1"/>
</dbReference>
<protein>
    <recommendedName>
        <fullName evidence="10">signal-recognition-particle GTPase</fullName>
        <ecNumber evidence="10">3.6.5.4</ecNumber>
    </recommendedName>
</protein>
<keyword evidence="6" id="KW-0694">RNA-binding</keyword>
<evidence type="ECO:0000256" key="9">
    <source>
        <dbReference type="ARBA" id="ARBA00023274"/>
    </source>
</evidence>
<dbReference type="AlphaFoldDB" id="A0A812SQS9"/>
<dbReference type="EC" id="3.6.5.4" evidence="10"/>
<keyword evidence="7" id="KW-0342">GTP-binding</keyword>
<proteinExistence type="inferred from homology"/>
<dbReference type="Proteomes" id="UP000604046">
    <property type="component" value="Unassembled WGS sequence"/>
</dbReference>
<dbReference type="FunFam" id="3.40.50.300:FF:000022">
    <property type="entry name" value="Signal recognition particle 54 kDa subunit"/>
    <property type="match status" value="1"/>
</dbReference>
<evidence type="ECO:0000313" key="14">
    <source>
        <dbReference type="Proteomes" id="UP000604046"/>
    </source>
</evidence>
<dbReference type="EMBL" id="CAJNDS010002461">
    <property type="protein sequence ID" value="CAE7486029.1"/>
    <property type="molecule type" value="Genomic_DNA"/>
</dbReference>
<keyword evidence="4" id="KW-0547">Nucleotide-binding</keyword>
<dbReference type="InterPro" id="IPR000897">
    <property type="entry name" value="SRP54_GTPase_dom"/>
</dbReference>
<gene>
    <name evidence="13" type="primary">SRP54-1</name>
    <name evidence="13" type="ORF">SNAT2548_LOCUS27267</name>
</gene>
<evidence type="ECO:0000256" key="7">
    <source>
        <dbReference type="ARBA" id="ARBA00023134"/>
    </source>
</evidence>
<keyword evidence="5" id="KW-0378">Hydrolase</keyword>
<dbReference type="CDD" id="cd17875">
    <property type="entry name" value="SRP54_G"/>
    <property type="match status" value="1"/>
</dbReference>
<dbReference type="GO" id="GO:0030942">
    <property type="term" value="F:endoplasmic reticulum signal peptide binding"/>
    <property type="evidence" value="ECO:0007669"/>
    <property type="project" value="TreeGrafter"/>
</dbReference>
<comment type="caution">
    <text evidence="13">The sequence shown here is derived from an EMBL/GenBank/DDBJ whole genome shotgun (WGS) entry which is preliminary data.</text>
</comment>
<comment type="subcellular location">
    <subcellularLocation>
        <location evidence="1">Cytoplasm</location>
    </subcellularLocation>
</comment>
<dbReference type="OrthoDB" id="10250817at2759"/>
<evidence type="ECO:0000256" key="3">
    <source>
        <dbReference type="ARBA" id="ARBA00022490"/>
    </source>
</evidence>
<dbReference type="PANTHER" id="PTHR11564">
    <property type="entry name" value="SIGNAL RECOGNITION PARTICLE 54K PROTEIN SRP54"/>
    <property type="match status" value="1"/>
</dbReference>
<dbReference type="InterPro" id="IPR027417">
    <property type="entry name" value="P-loop_NTPase"/>
</dbReference>
<keyword evidence="3" id="KW-0963">Cytoplasm</keyword>
<dbReference type="InterPro" id="IPR042101">
    <property type="entry name" value="SRP54_N_sf"/>
</dbReference>
<accession>A0A812SQS9</accession>
<dbReference type="GO" id="GO:0006616">
    <property type="term" value="P:SRP-dependent cotranslational protein targeting to membrane, translocation"/>
    <property type="evidence" value="ECO:0007669"/>
    <property type="project" value="TreeGrafter"/>
</dbReference>
<dbReference type="Gene3D" id="1.20.120.140">
    <property type="entry name" value="Signal recognition particle SRP54, nucleotide-binding domain"/>
    <property type="match status" value="1"/>
</dbReference>
<evidence type="ECO:0000256" key="5">
    <source>
        <dbReference type="ARBA" id="ARBA00022801"/>
    </source>
</evidence>
<evidence type="ECO:0000256" key="10">
    <source>
        <dbReference type="ARBA" id="ARBA00035672"/>
    </source>
</evidence>
<name>A0A812SQS9_9DINO</name>
<evidence type="ECO:0000256" key="4">
    <source>
        <dbReference type="ARBA" id="ARBA00022741"/>
    </source>
</evidence>
<dbReference type="GO" id="GO:0005786">
    <property type="term" value="C:signal recognition particle, endoplasmic reticulum targeting"/>
    <property type="evidence" value="ECO:0007669"/>
    <property type="project" value="UniProtKB-KW"/>
</dbReference>
<dbReference type="Gene3D" id="3.40.50.300">
    <property type="entry name" value="P-loop containing nucleotide triphosphate hydrolases"/>
    <property type="match status" value="1"/>
</dbReference>
<evidence type="ECO:0000259" key="12">
    <source>
        <dbReference type="PROSITE" id="PS00300"/>
    </source>
</evidence>
<evidence type="ECO:0000256" key="11">
    <source>
        <dbReference type="ARBA" id="ARBA00048157"/>
    </source>
</evidence>
<feature type="domain" description="SRP54-type proteins GTP-binding" evidence="12">
    <location>
        <begin position="280"/>
        <end position="293"/>
    </location>
</feature>
<reference evidence="13" key="1">
    <citation type="submission" date="2021-02" db="EMBL/GenBank/DDBJ databases">
        <authorList>
            <person name="Dougan E. K."/>
            <person name="Rhodes N."/>
            <person name="Thang M."/>
            <person name="Chan C."/>
        </authorList>
    </citation>
    <scope>NUCLEOTIDE SEQUENCE</scope>
</reference>
<dbReference type="InterPro" id="IPR004125">
    <property type="entry name" value="Signal_recog_particle_SRP54_M"/>
</dbReference>
<dbReference type="PANTHER" id="PTHR11564:SF5">
    <property type="entry name" value="SIGNAL RECOGNITION PARTICLE SUBUNIT SRP54"/>
    <property type="match status" value="1"/>
</dbReference>
<dbReference type="SUPFAM" id="SSF52540">
    <property type="entry name" value="P-loop containing nucleoside triphosphate hydrolases"/>
    <property type="match status" value="1"/>
</dbReference>
<dbReference type="SMART" id="SM00962">
    <property type="entry name" value="SRP54"/>
    <property type="match status" value="1"/>
</dbReference>
<evidence type="ECO:0000256" key="1">
    <source>
        <dbReference type="ARBA" id="ARBA00004496"/>
    </source>
</evidence>